<dbReference type="RefSeq" id="WP_144258263.1">
    <property type="nucleotide sequence ID" value="NZ_CP041636.1"/>
</dbReference>
<dbReference type="Proteomes" id="UP000317496">
    <property type="component" value="Chromosome"/>
</dbReference>
<dbReference type="OrthoDB" id="5379851at2"/>
<proteinExistence type="predicted"/>
<dbReference type="AlphaFoldDB" id="A0A516H675"/>
<dbReference type="KEGG" id="fer:FNB15_19185"/>
<gene>
    <name evidence="1" type="ORF">FNB15_19185</name>
</gene>
<dbReference type="EMBL" id="CP041636">
    <property type="protein sequence ID" value="QDO99267.1"/>
    <property type="molecule type" value="Genomic_DNA"/>
</dbReference>
<evidence type="ECO:0000313" key="2">
    <source>
        <dbReference type="Proteomes" id="UP000317496"/>
    </source>
</evidence>
<evidence type="ECO:0000313" key="1">
    <source>
        <dbReference type="EMBL" id="QDO99267.1"/>
    </source>
</evidence>
<name>A0A516H675_9PROT</name>
<reference evidence="1 2" key="1">
    <citation type="submission" date="2019-07" db="EMBL/GenBank/DDBJ databases">
        <title>Genome sequencing for Ferrovibrio sp. K5.</title>
        <authorList>
            <person name="Park S.-J."/>
        </authorList>
    </citation>
    <scope>NUCLEOTIDE SEQUENCE [LARGE SCALE GENOMIC DNA]</scope>
    <source>
        <strain evidence="1 2">K5</strain>
    </source>
</reference>
<sequence length="274" mass="31180">MAAHKKASRKGKPPIKNKKGAETKDICFTIMPFGGWFDDYYETIYCPAIEAAGLIGKRADDIYRPSTIVHDIWQYTQNAKVVLADLSGKNPNVFYELGLAHAATKPAILVTDSIDDVPFDLRALRVLEYNKNQPNWGEELRQKITASIKEIIASPLQSVLPAFLTVKNESKNSTVSEQEKAFLELKSDFDLLRQEIAHVGRQISPRESRVNMREDRINPDEAREKVKLYLKKGMPEEMIVRRLTEVGAPRSWVIRKIDEYTTKKESENTPNSSE</sequence>
<keyword evidence="2" id="KW-1185">Reference proteome</keyword>
<accession>A0A516H675</accession>
<dbReference type="Gene3D" id="3.40.50.450">
    <property type="match status" value="1"/>
</dbReference>
<protein>
    <submittedName>
        <fullName evidence="1">Uncharacterized protein</fullName>
    </submittedName>
</protein>
<organism evidence="1 2">
    <name type="scientific">Ferrovibrio terrae</name>
    <dbReference type="NCBI Taxonomy" id="2594003"/>
    <lineage>
        <taxon>Bacteria</taxon>
        <taxon>Pseudomonadati</taxon>
        <taxon>Pseudomonadota</taxon>
        <taxon>Alphaproteobacteria</taxon>
        <taxon>Rhodospirillales</taxon>
        <taxon>Rhodospirillaceae</taxon>
        <taxon>Ferrovibrio</taxon>
    </lineage>
</organism>